<dbReference type="Pfam" id="PF14092">
    <property type="entry name" value="DUF4270"/>
    <property type="match status" value="1"/>
</dbReference>
<reference evidence="2" key="1">
    <citation type="journal article" date="2019" name="Int. J. Syst. Evol. Microbiol.">
        <title>The Global Catalogue of Microorganisms (GCM) 10K type strain sequencing project: providing services to taxonomists for standard genome sequencing and annotation.</title>
        <authorList>
            <consortium name="The Broad Institute Genomics Platform"/>
            <consortium name="The Broad Institute Genome Sequencing Center for Infectious Disease"/>
            <person name="Wu L."/>
            <person name="Ma J."/>
        </authorList>
    </citation>
    <scope>NUCLEOTIDE SEQUENCE [LARGE SCALE GENOMIC DNA]</scope>
    <source>
        <strain evidence="2">JCM 31319</strain>
    </source>
</reference>
<protein>
    <submittedName>
        <fullName evidence="1">DUF4270 family protein</fullName>
    </submittedName>
</protein>
<dbReference type="EMBL" id="JBHTLD010000179">
    <property type="protein sequence ID" value="MFD1187821.1"/>
    <property type="molecule type" value="Genomic_DNA"/>
</dbReference>
<dbReference type="RefSeq" id="WP_377530193.1">
    <property type="nucleotide sequence ID" value="NZ_JBHTLD010000179.1"/>
</dbReference>
<evidence type="ECO:0000313" key="2">
    <source>
        <dbReference type="Proteomes" id="UP001597094"/>
    </source>
</evidence>
<organism evidence="1 2">
    <name type="scientific">Pontibacter rugosus</name>
    <dbReference type="NCBI Taxonomy" id="1745966"/>
    <lineage>
        <taxon>Bacteria</taxon>
        <taxon>Pseudomonadati</taxon>
        <taxon>Bacteroidota</taxon>
        <taxon>Cytophagia</taxon>
        <taxon>Cytophagales</taxon>
        <taxon>Hymenobacteraceae</taxon>
        <taxon>Pontibacter</taxon>
    </lineage>
</organism>
<name>A0ABW3STI3_9BACT</name>
<keyword evidence="2" id="KW-1185">Reference proteome</keyword>
<gene>
    <name evidence="1" type="ORF">ACFQ2O_16515</name>
</gene>
<sequence>MLFSNTKAHFKNKLNYLLGCFSALLLLSSCEDPNELGLGLVEDNIQGKFIDTLSIDVSTVLLDSIATSGTGGLLVGQYTDPNAGTLKASTFFQLGLGSTWTLAADATYDSLRLVLNTSSNYYGDTTKAITFTANEVTSALAARTLSPVFPNEQPRSLFYSASALYNTSKVLVAPTALTTFSFLPRPVRKDTLLVPLSDELGRQWFALRKAGDTKLTDNTSFQSYFKGLSLAPLEGSAVASFPAASTVVRLYYSETVSGAKVSKVHDFPIVNSSLQFNKFENDFTGSPLAGIVRGEELPAAAANGVGVAQAGSGLMIKIEIPYLNRLKEQLKAEFVNHAVLIVEPLQGATTTNPYPVPSVLNLYRTNENNVPYATVNANYTAGSNVPPLAAGFNKDAGTNGRYEFIITQYIVDKLKDERLGSDNALFIAPASSAYQSSVGRLVVGAQRIKLKVYYTTIK</sequence>
<proteinExistence type="predicted"/>
<dbReference type="InterPro" id="IPR025366">
    <property type="entry name" value="DUF4270"/>
</dbReference>
<evidence type="ECO:0000313" key="1">
    <source>
        <dbReference type="EMBL" id="MFD1187821.1"/>
    </source>
</evidence>
<comment type="caution">
    <text evidence="1">The sequence shown here is derived from an EMBL/GenBank/DDBJ whole genome shotgun (WGS) entry which is preliminary data.</text>
</comment>
<dbReference type="PROSITE" id="PS51257">
    <property type="entry name" value="PROKAR_LIPOPROTEIN"/>
    <property type="match status" value="1"/>
</dbReference>
<accession>A0ABW3STI3</accession>
<dbReference type="Proteomes" id="UP001597094">
    <property type="component" value="Unassembled WGS sequence"/>
</dbReference>